<evidence type="ECO:0000313" key="2">
    <source>
        <dbReference type="EMBL" id="CAH1104254.1"/>
    </source>
</evidence>
<dbReference type="OrthoDB" id="6077919at2759"/>
<protein>
    <recommendedName>
        <fullName evidence="1">BTB domain-containing protein</fullName>
    </recommendedName>
</protein>
<evidence type="ECO:0000259" key="1">
    <source>
        <dbReference type="PROSITE" id="PS50097"/>
    </source>
</evidence>
<keyword evidence="3" id="KW-1185">Reference proteome</keyword>
<name>A0A9P0G6T3_9CUCU</name>
<dbReference type="PANTHER" id="PTHR45632:SF17">
    <property type="entry name" value="KELCH-LIKE PROTEIN 31"/>
    <property type="match status" value="1"/>
</dbReference>
<dbReference type="Proteomes" id="UP001153636">
    <property type="component" value="Chromosome 16"/>
</dbReference>
<dbReference type="Gene3D" id="3.30.710.10">
    <property type="entry name" value="Potassium Channel Kv1.1, Chain A"/>
    <property type="match status" value="1"/>
</dbReference>
<accession>A0A9P0G6T3</accession>
<dbReference type="EMBL" id="OV651828">
    <property type="protein sequence ID" value="CAH1104254.1"/>
    <property type="molecule type" value="Genomic_DNA"/>
</dbReference>
<dbReference type="InterPro" id="IPR011333">
    <property type="entry name" value="SKP1/BTB/POZ_sf"/>
</dbReference>
<gene>
    <name evidence="2" type="ORF">PSYICH_LOCUS5315</name>
</gene>
<feature type="non-terminal residue" evidence="2">
    <location>
        <position position="430"/>
    </location>
</feature>
<dbReference type="SMART" id="SM00875">
    <property type="entry name" value="BACK"/>
    <property type="match status" value="1"/>
</dbReference>
<feature type="domain" description="BTB" evidence="1">
    <location>
        <begin position="32"/>
        <end position="97"/>
    </location>
</feature>
<dbReference type="SMART" id="SM00355">
    <property type="entry name" value="ZnF_C2H2"/>
    <property type="match status" value="2"/>
</dbReference>
<dbReference type="PROSITE" id="PS00028">
    <property type="entry name" value="ZINC_FINGER_C2H2_1"/>
    <property type="match status" value="1"/>
</dbReference>
<dbReference type="Pfam" id="PF07707">
    <property type="entry name" value="BACK"/>
    <property type="match status" value="1"/>
</dbReference>
<dbReference type="InterPro" id="IPR013087">
    <property type="entry name" value="Znf_C2H2_type"/>
</dbReference>
<reference evidence="2" key="1">
    <citation type="submission" date="2022-01" db="EMBL/GenBank/DDBJ databases">
        <authorList>
            <person name="King R."/>
        </authorList>
    </citation>
    <scope>NUCLEOTIDE SEQUENCE</scope>
</reference>
<organism evidence="2 3">
    <name type="scientific">Psylliodes chrysocephalus</name>
    <dbReference type="NCBI Taxonomy" id="3402493"/>
    <lineage>
        <taxon>Eukaryota</taxon>
        <taxon>Metazoa</taxon>
        <taxon>Ecdysozoa</taxon>
        <taxon>Arthropoda</taxon>
        <taxon>Hexapoda</taxon>
        <taxon>Insecta</taxon>
        <taxon>Pterygota</taxon>
        <taxon>Neoptera</taxon>
        <taxon>Endopterygota</taxon>
        <taxon>Coleoptera</taxon>
        <taxon>Polyphaga</taxon>
        <taxon>Cucujiformia</taxon>
        <taxon>Chrysomeloidea</taxon>
        <taxon>Chrysomelidae</taxon>
        <taxon>Galerucinae</taxon>
        <taxon>Alticini</taxon>
        <taxon>Psylliodes</taxon>
    </lineage>
</organism>
<dbReference type="Gene3D" id="3.30.160.60">
    <property type="entry name" value="Classic Zinc Finger"/>
    <property type="match status" value="1"/>
</dbReference>
<proteinExistence type="predicted"/>
<dbReference type="Pfam" id="PF00651">
    <property type="entry name" value="BTB"/>
    <property type="match status" value="1"/>
</dbReference>
<dbReference type="InterPro" id="IPR000210">
    <property type="entry name" value="BTB/POZ_dom"/>
</dbReference>
<dbReference type="Gene3D" id="1.25.40.420">
    <property type="match status" value="1"/>
</dbReference>
<evidence type="ECO:0000313" key="3">
    <source>
        <dbReference type="Proteomes" id="UP001153636"/>
    </source>
</evidence>
<dbReference type="PROSITE" id="PS50097">
    <property type="entry name" value="BTB"/>
    <property type="match status" value="1"/>
</dbReference>
<dbReference type="InterPro" id="IPR011705">
    <property type="entry name" value="BACK"/>
</dbReference>
<sequence>MAENPSTTFQNSDFSAILFQKLFEQKQASKFCDITLSVNNKVIKAHRNVLACNSPYFDAILKNHKIIREHIAISCPDNNSFNAILNFMYTGEITVDYTIVEELLKLANQFLLTKVIDYCVEFLGTKLNVINCLFTYFLTKDFKLKSLCDIVENWIANHIEDVCKGEEILELNPHQLMLFFKNKNFILNTNQALNLLSQWVLRDMEKREKDFDLLVRCFPTNDLEPVEVFHHLDMSTLYNKSELCLYKILDYLITNNWMLSNFKTRYDVLQVKYGQLLHEKCMVDIKQSKITDIDRTDAKLSEKKEPLLVKPKLKQKQQILLKKLILLGLKPDIRMSALKMLNLKRRSLSMTDEKEDTEVIQELDEKIGIKCPICLTTINDSLLLEQHLALSHAKNVTYKCGLCSFVCQYHGDYLNHMKTHFSGPPFKCDF</sequence>
<dbReference type="AlphaFoldDB" id="A0A9P0G6T3"/>
<dbReference type="PANTHER" id="PTHR45632">
    <property type="entry name" value="LD33804P"/>
    <property type="match status" value="1"/>
</dbReference>
<dbReference type="CDD" id="cd18186">
    <property type="entry name" value="BTB_POZ_ZBTB_KLHL-like"/>
    <property type="match status" value="1"/>
</dbReference>
<dbReference type="SUPFAM" id="SSF54695">
    <property type="entry name" value="POZ domain"/>
    <property type="match status" value="1"/>
</dbReference>
<dbReference type="SMART" id="SM00225">
    <property type="entry name" value="BTB"/>
    <property type="match status" value="1"/>
</dbReference>